<name>A0A813DY16_POLGL</name>
<feature type="domain" description="RING-type" evidence="5">
    <location>
        <begin position="30"/>
        <end position="96"/>
    </location>
</feature>
<dbReference type="EMBL" id="CAJNNV010005616">
    <property type="protein sequence ID" value="CAE8592339.1"/>
    <property type="molecule type" value="Genomic_DNA"/>
</dbReference>
<dbReference type="GO" id="GO:0008270">
    <property type="term" value="F:zinc ion binding"/>
    <property type="evidence" value="ECO:0007669"/>
    <property type="project" value="UniProtKB-KW"/>
</dbReference>
<evidence type="ECO:0000313" key="6">
    <source>
        <dbReference type="EMBL" id="CAE8592339.1"/>
    </source>
</evidence>
<keyword evidence="3" id="KW-0862">Zinc</keyword>
<dbReference type="Gene3D" id="3.30.40.10">
    <property type="entry name" value="Zinc/RING finger domain, C3HC4 (zinc finger)"/>
    <property type="match status" value="1"/>
</dbReference>
<dbReference type="Proteomes" id="UP000654075">
    <property type="component" value="Unassembled WGS sequence"/>
</dbReference>
<dbReference type="InterPro" id="IPR017907">
    <property type="entry name" value="Znf_RING_CS"/>
</dbReference>
<feature type="non-terminal residue" evidence="6">
    <location>
        <position position="1"/>
    </location>
</feature>
<dbReference type="SMART" id="SM00184">
    <property type="entry name" value="RING"/>
    <property type="match status" value="1"/>
</dbReference>
<reference evidence="6" key="1">
    <citation type="submission" date="2021-02" db="EMBL/GenBank/DDBJ databases">
        <authorList>
            <person name="Dougan E. K."/>
            <person name="Rhodes N."/>
            <person name="Thang M."/>
            <person name="Chan C."/>
        </authorList>
    </citation>
    <scope>NUCLEOTIDE SEQUENCE</scope>
</reference>
<keyword evidence="2 4" id="KW-0863">Zinc-finger</keyword>
<dbReference type="InterPro" id="IPR001841">
    <property type="entry name" value="Znf_RING"/>
</dbReference>
<evidence type="ECO:0000256" key="1">
    <source>
        <dbReference type="ARBA" id="ARBA00022723"/>
    </source>
</evidence>
<dbReference type="PROSITE" id="PS50089">
    <property type="entry name" value="ZF_RING_2"/>
    <property type="match status" value="1"/>
</dbReference>
<dbReference type="AlphaFoldDB" id="A0A813DY16"/>
<protein>
    <recommendedName>
        <fullName evidence="5">RING-type domain-containing protein</fullName>
    </recommendedName>
</protein>
<sequence length="158" mass="17075">AQWKARSSNSSEGPPLLTLECGPGDQPVECSVCFDPLHVNPAVFVGDAGYRVCGHFMCLNCAEHVLDEASDRMRAWRARRDPRIHKPQGPVCPLCRAPFSSAVRLTDPTVDPRSFFHLACVPEDRTGGGGGDPDAERSPETLALTERHAMGALTALLP</sequence>
<evidence type="ECO:0000256" key="3">
    <source>
        <dbReference type="ARBA" id="ARBA00022833"/>
    </source>
</evidence>
<evidence type="ECO:0000256" key="2">
    <source>
        <dbReference type="ARBA" id="ARBA00022771"/>
    </source>
</evidence>
<dbReference type="PROSITE" id="PS00518">
    <property type="entry name" value="ZF_RING_1"/>
    <property type="match status" value="1"/>
</dbReference>
<comment type="caution">
    <text evidence="6">The sequence shown here is derived from an EMBL/GenBank/DDBJ whole genome shotgun (WGS) entry which is preliminary data.</text>
</comment>
<dbReference type="InterPro" id="IPR013083">
    <property type="entry name" value="Znf_RING/FYVE/PHD"/>
</dbReference>
<dbReference type="OrthoDB" id="429433at2759"/>
<accession>A0A813DY16</accession>
<evidence type="ECO:0000259" key="5">
    <source>
        <dbReference type="PROSITE" id="PS50089"/>
    </source>
</evidence>
<organism evidence="6 7">
    <name type="scientific">Polarella glacialis</name>
    <name type="common">Dinoflagellate</name>
    <dbReference type="NCBI Taxonomy" id="89957"/>
    <lineage>
        <taxon>Eukaryota</taxon>
        <taxon>Sar</taxon>
        <taxon>Alveolata</taxon>
        <taxon>Dinophyceae</taxon>
        <taxon>Suessiales</taxon>
        <taxon>Suessiaceae</taxon>
        <taxon>Polarella</taxon>
    </lineage>
</organism>
<evidence type="ECO:0000256" key="4">
    <source>
        <dbReference type="PROSITE-ProRule" id="PRU00175"/>
    </source>
</evidence>
<feature type="non-terminal residue" evidence="6">
    <location>
        <position position="158"/>
    </location>
</feature>
<proteinExistence type="predicted"/>
<gene>
    <name evidence="6" type="ORF">PGLA1383_LOCUS10995</name>
</gene>
<dbReference type="SUPFAM" id="SSF57850">
    <property type="entry name" value="RING/U-box"/>
    <property type="match status" value="1"/>
</dbReference>
<keyword evidence="7" id="KW-1185">Reference proteome</keyword>
<keyword evidence="1" id="KW-0479">Metal-binding</keyword>
<evidence type="ECO:0000313" key="7">
    <source>
        <dbReference type="Proteomes" id="UP000654075"/>
    </source>
</evidence>